<dbReference type="SMART" id="SM00345">
    <property type="entry name" value="HTH_GNTR"/>
    <property type="match status" value="1"/>
</dbReference>
<dbReference type="SUPFAM" id="SSF46785">
    <property type="entry name" value="Winged helix' DNA-binding domain"/>
    <property type="match status" value="1"/>
</dbReference>
<reference evidence="7" key="2">
    <citation type="submission" date="2018-06" db="EMBL/GenBank/DDBJ databases">
        <authorList>
            <consortium name="Pathogen Informatics"/>
            <person name="Doyle S."/>
        </authorList>
    </citation>
    <scope>NUCLEOTIDE SEQUENCE [LARGE SCALE GENOMIC DNA]</scope>
    <source>
        <strain evidence="7">NCTC12218</strain>
    </source>
</reference>
<feature type="domain" description="HTH gntR-type" evidence="4">
    <location>
        <begin position="11"/>
        <end position="78"/>
    </location>
</feature>
<dbReference type="PANTHER" id="PTHR43537">
    <property type="entry name" value="TRANSCRIPTIONAL REGULATOR, GNTR FAMILY"/>
    <property type="match status" value="1"/>
</dbReference>
<dbReference type="Gene3D" id="1.20.120.530">
    <property type="entry name" value="GntR ligand-binding domain-like"/>
    <property type="match status" value="1"/>
</dbReference>
<keyword evidence="9" id="KW-1185">Reference proteome</keyword>
<evidence type="ECO:0000313" key="8">
    <source>
        <dbReference type="Proteomes" id="UP000264146"/>
    </source>
</evidence>
<keyword evidence="3" id="KW-0804">Transcription</keyword>
<reference evidence="5 8" key="3">
    <citation type="submission" date="2020-11" db="EMBL/GenBank/DDBJ databases">
        <authorList>
            <consortium name="Pathogen Informatics"/>
        </authorList>
    </citation>
    <scope>NUCLEOTIDE SEQUENCE [LARGE SCALE GENOMIC DNA]</scope>
    <source>
        <strain evidence="5 8">NCTC12218</strain>
    </source>
</reference>
<evidence type="ECO:0000313" key="7">
    <source>
        <dbReference type="EMBL" id="SUM87993.1"/>
    </source>
</evidence>
<dbReference type="InterPro" id="IPR011711">
    <property type="entry name" value="GntR_C"/>
</dbReference>
<keyword evidence="1" id="KW-0805">Transcription regulation</keyword>
<dbReference type="SUPFAM" id="SSF48008">
    <property type="entry name" value="GntR ligand-binding domain-like"/>
    <property type="match status" value="1"/>
</dbReference>
<dbReference type="GO" id="GO:0003700">
    <property type="term" value="F:DNA-binding transcription factor activity"/>
    <property type="evidence" value="ECO:0007669"/>
    <property type="project" value="InterPro"/>
</dbReference>
<evidence type="ECO:0000259" key="4">
    <source>
        <dbReference type="PROSITE" id="PS50949"/>
    </source>
</evidence>
<evidence type="ECO:0000256" key="3">
    <source>
        <dbReference type="ARBA" id="ARBA00023163"/>
    </source>
</evidence>
<dbReference type="AlphaFoldDB" id="A0A7Z7QP27"/>
<evidence type="ECO:0000256" key="2">
    <source>
        <dbReference type="ARBA" id="ARBA00023125"/>
    </source>
</evidence>
<dbReference type="GO" id="GO:0003677">
    <property type="term" value="F:DNA binding"/>
    <property type="evidence" value="ECO:0007669"/>
    <property type="project" value="UniProtKB-KW"/>
</dbReference>
<accession>A0A7Z7QP27</accession>
<dbReference type="Proteomes" id="UP000264146">
    <property type="component" value="Chromosome"/>
</dbReference>
<dbReference type="RefSeq" id="WP_016425557.1">
    <property type="nucleotide sequence ID" value="NZ_CABKRV010000001.1"/>
</dbReference>
<keyword evidence="2" id="KW-0238">DNA-binding</keyword>
<reference evidence="6 9" key="1">
    <citation type="submission" date="2018-01" db="EMBL/GenBank/DDBJ databases">
        <title>Complete genome sequence of Staphylococcus Scheliferi isolated from human.</title>
        <authorList>
            <person name="Abouelkhair M.A."/>
            <person name="Bemis D.A."/>
            <person name="Kania S.A."/>
        </authorList>
    </citation>
    <scope>NUCLEOTIDE SEQUENCE [LARGE SCALE GENOMIC DNA]</scope>
    <source>
        <strain evidence="6 9">ATCC 43808</strain>
    </source>
</reference>
<dbReference type="InterPro" id="IPR008920">
    <property type="entry name" value="TF_FadR/GntR_C"/>
</dbReference>
<dbReference type="InterPro" id="IPR036388">
    <property type="entry name" value="WH-like_DNA-bd_sf"/>
</dbReference>
<dbReference type="Gene3D" id="1.10.10.10">
    <property type="entry name" value="Winged helix-like DNA-binding domain superfamily/Winged helix DNA-binding domain"/>
    <property type="match status" value="1"/>
</dbReference>
<dbReference type="EMBL" id="UHEF01000001">
    <property type="protein sequence ID" value="SUM87993.1"/>
    <property type="molecule type" value="Genomic_DNA"/>
</dbReference>
<dbReference type="InterPro" id="IPR000524">
    <property type="entry name" value="Tscrpt_reg_HTH_GntR"/>
</dbReference>
<dbReference type="InterPro" id="IPR036390">
    <property type="entry name" value="WH_DNA-bd_sf"/>
</dbReference>
<evidence type="ECO:0000313" key="6">
    <source>
        <dbReference type="EMBL" id="NHA33196.1"/>
    </source>
</evidence>
<name>A0A7Z7QP27_STASC</name>
<dbReference type="PROSITE" id="PS50949">
    <property type="entry name" value="HTH_GNTR"/>
    <property type="match status" value="1"/>
</dbReference>
<dbReference type="PANTHER" id="PTHR43537:SF24">
    <property type="entry name" value="GLUCONATE OPERON TRANSCRIPTIONAL REPRESSOR"/>
    <property type="match status" value="1"/>
</dbReference>
<evidence type="ECO:0000313" key="9">
    <source>
        <dbReference type="Proteomes" id="UP000572988"/>
    </source>
</evidence>
<dbReference type="GeneID" id="93789589"/>
<evidence type="ECO:0000256" key="1">
    <source>
        <dbReference type="ARBA" id="ARBA00023015"/>
    </source>
</evidence>
<sequence length="225" mass="26644">MEFPKKWLTEVSKGEAIAAQIRLDIINGDRSAEQILTENQVAAEFHVSRSPVRDAFKILKQERLIRLERMGAEIVPFTEQQRQELTDIRLMIESFAFTKVVQRDDLDTIVRAMYQALEMMKVSLKFEDAISFTENDLNFHETMVRACEHHYLTHLWKQMKPTMLCMIYISMQRRMDTNVIDFKRIITNHELFVKAIEAQDRKKMYQAFELNFKDLNDDIGAFWAQ</sequence>
<dbReference type="Pfam" id="PF00392">
    <property type="entry name" value="GntR"/>
    <property type="match status" value="1"/>
</dbReference>
<dbReference type="SMART" id="SM00895">
    <property type="entry name" value="FCD"/>
    <property type="match status" value="1"/>
</dbReference>
<evidence type="ECO:0000313" key="5">
    <source>
        <dbReference type="EMBL" id="CAD7359266.1"/>
    </source>
</evidence>
<organism evidence="7">
    <name type="scientific">Staphylococcus schleiferi</name>
    <dbReference type="NCBI Taxonomy" id="1295"/>
    <lineage>
        <taxon>Bacteria</taxon>
        <taxon>Bacillati</taxon>
        <taxon>Bacillota</taxon>
        <taxon>Bacilli</taxon>
        <taxon>Bacillales</taxon>
        <taxon>Staphylococcaceae</taxon>
        <taxon>Staphylococcus</taxon>
    </lineage>
</organism>
<proteinExistence type="predicted"/>
<dbReference type="EMBL" id="LR962863">
    <property type="protein sequence ID" value="CAD7359266.1"/>
    <property type="molecule type" value="Genomic_DNA"/>
</dbReference>
<dbReference type="EMBL" id="POVK01000003">
    <property type="protein sequence ID" value="NHA33196.1"/>
    <property type="molecule type" value="Genomic_DNA"/>
</dbReference>
<gene>
    <name evidence="7" type="primary">gntR</name>
    <name evidence="6" type="ORF">C1O36_01415</name>
    <name evidence="7" type="ORF">NCTC12218_00872</name>
</gene>
<dbReference type="Pfam" id="PF07729">
    <property type="entry name" value="FCD"/>
    <property type="match status" value="1"/>
</dbReference>
<protein>
    <submittedName>
        <fullName evidence="7">Gluconate operon transcriptional repressor</fullName>
    </submittedName>
    <submittedName>
        <fullName evidence="6">GntR family transcriptional regulator</fullName>
    </submittedName>
</protein>
<dbReference type="Proteomes" id="UP000572988">
    <property type="component" value="Unassembled WGS sequence"/>
</dbReference>